<reference evidence="7" key="3">
    <citation type="submission" date="2023-03" db="UniProtKB">
        <authorList>
            <consortium name="EnsemblPlants"/>
        </authorList>
    </citation>
    <scope>IDENTIFICATION</scope>
    <source>
        <strain evidence="7">cv. Chiifu-401-42</strain>
    </source>
</reference>
<feature type="compositionally biased region" description="Basic residues" evidence="5">
    <location>
        <begin position="404"/>
        <end position="414"/>
    </location>
</feature>
<comment type="subcellular location">
    <subcellularLocation>
        <location evidence="1">Nucleus</location>
    </subcellularLocation>
</comment>
<evidence type="ECO:0000256" key="3">
    <source>
        <dbReference type="ARBA" id="ARBA00023125"/>
    </source>
</evidence>
<sequence>MDNNWNFKTLGTGPRGAMSRLPVSAPLSQQGSLYSRTLDQIQNNLGKDYGSMNMEEFLMSIYNAEGTQGIVPTNGVNEGLHRQGSITLPRILSQKTVDEVWKYITEEEHTHNDGGRTNIPQIQKQPTLADITLEDFLTLAGAILDPSSISGFPNTSLNVEFQQKPMVSDVLGNINTVPINRVHGSYLHPNVNGSTSAYKPRQEQQQQHNPFQPQQPNMSKPHGYGYGTQVAFTSGQVNAHGIRDSYMESGDQSHQENNVTLVQSVAPVPGGAMSVEVCSQITPFPVLDGMPKINAGSSIVSPFPVLVGMPKINAGSSIVSPFPFTTTVSNSVRDRNRNNGIAAEKKLVEKTYRRKIKNRESAARSRARKMLQTMELEAEAEKLRKENHELLKKQGKEITNGSTKRLRRTKSNIQ</sequence>
<keyword evidence="2" id="KW-0597">Phosphoprotein</keyword>
<evidence type="ECO:0000256" key="2">
    <source>
        <dbReference type="ARBA" id="ARBA00022553"/>
    </source>
</evidence>
<evidence type="ECO:0000256" key="5">
    <source>
        <dbReference type="SAM" id="MobiDB-lite"/>
    </source>
</evidence>
<dbReference type="InterPro" id="IPR046347">
    <property type="entry name" value="bZIP_sf"/>
</dbReference>
<dbReference type="CDD" id="cd14707">
    <property type="entry name" value="bZIP_plant_BZIP46"/>
    <property type="match status" value="1"/>
</dbReference>
<dbReference type="SUPFAM" id="SSF57959">
    <property type="entry name" value="Leucine zipper domain"/>
    <property type="match status" value="1"/>
</dbReference>
<keyword evidence="3" id="KW-0238">DNA-binding</keyword>
<evidence type="ECO:0000313" key="7">
    <source>
        <dbReference type="EnsemblPlants" id="Bra033649.1-P"/>
    </source>
</evidence>
<evidence type="ECO:0000256" key="4">
    <source>
        <dbReference type="ARBA" id="ARBA00023242"/>
    </source>
</evidence>
<dbReference type="GO" id="GO:0003700">
    <property type="term" value="F:DNA-binding transcription factor activity"/>
    <property type="evidence" value="ECO:0007669"/>
    <property type="project" value="InterPro"/>
</dbReference>
<dbReference type="InParanoid" id="M4EXW0"/>
<feature type="region of interest" description="Disordered" evidence="5">
    <location>
        <begin position="390"/>
        <end position="414"/>
    </location>
</feature>
<evidence type="ECO:0000313" key="8">
    <source>
        <dbReference type="Proteomes" id="UP000011750"/>
    </source>
</evidence>
<dbReference type="STRING" id="51351.M4EXW0"/>
<dbReference type="Gramene" id="Bra033649.1">
    <property type="protein sequence ID" value="Bra033649.1-P"/>
    <property type="gene ID" value="Bra033649"/>
</dbReference>
<dbReference type="PANTHER" id="PTHR22952:SF460">
    <property type="entry name" value="BZIP DOMAIN-CONTAINING PROTEIN"/>
    <property type="match status" value="1"/>
</dbReference>
<dbReference type="HOGENOM" id="CLU_043238_1_0_1"/>
<feature type="domain" description="BZIP" evidence="6">
    <location>
        <begin position="348"/>
        <end position="393"/>
    </location>
</feature>
<dbReference type="InterPro" id="IPR043452">
    <property type="entry name" value="BZIP46-like"/>
</dbReference>
<dbReference type="eggNOG" id="ENOG502QPP6">
    <property type="taxonomic scope" value="Eukaryota"/>
</dbReference>
<dbReference type="Proteomes" id="UP000011750">
    <property type="component" value="Chromosome A06"/>
</dbReference>
<dbReference type="SMART" id="SM00338">
    <property type="entry name" value="BRLZ"/>
    <property type="match status" value="1"/>
</dbReference>
<dbReference type="FunCoup" id="M4EXW0">
    <property type="interactions" value="315"/>
</dbReference>
<dbReference type="PROSITE" id="PS50217">
    <property type="entry name" value="BZIP"/>
    <property type="match status" value="1"/>
</dbReference>
<dbReference type="PANTHER" id="PTHR22952">
    <property type="entry name" value="CAMP-RESPONSE ELEMENT BINDING PROTEIN-RELATED"/>
    <property type="match status" value="1"/>
</dbReference>
<dbReference type="PROSITE" id="PS00036">
    <property type="entry name" value="BZIP_BASIC"/>
    <property type="match status" value="1"/>
</dbReference>
<dbReference type="InterPro" id="IPR004827">
    <property type="entry name" value="bZIP"/>
</dbReference>
<evidence type="ECO:0000259" key="6">
    <source>
        <dbReference type="PROSITE" id="PS50217"/>
    </source>
</evidence>
<dbReference type="AlphaFoldDB" id="M4EXW0"/>
<dbReference type="EnsemblPlants" id="Bra033649.1">
    <property type="protein sequence ID" value="Bra033649.1-P"/>
    <property type="gene ID" value="Bra033649"/>
</dbReference>
<dbReference type="OMA" id="GMPKINA"/>
<dbReference type="GO" id="GO:0005634">
    <property type="term" value="C:nucleus"/>
    <property type="evidence" value="ECO:0000318"/>
    <property type="project" value="GO_Central"/>
</dbReference>
<dbReference type="GO" id="GO:0003677">
    <property type="term" value="F:DNA binding"/>
    <property type="evidence" value="ECO:0007669"/>
    <property type="project" value="UniProtKB-KW"/>
</dbReference>
<dbReference type="Pfam" id="PF00170">
    <property type="entry name" value="bZIP_1"/>
    <property type="match status" value="1"/>
</dbReference>
<proteinExistence type="predicted"/>
<dbReference type="Gene3D" id="1.20.5.170">
    <property type="match status" value="1"/>
</dbReference>
<keyword evidence="4" id="KW-0539">Nucleus</keyword>
<organism evidence="7 8">
    <name type="scientific">Brassica campestris</name>
    <name type="common">Field mustard</name>
    <dbReference type="NCBI Taxonomy" id="3711"/>
    <lineage>
        <taxon>Eukaryota</taxon>
        <taxon>Viridiplantae</taxon>
        <taxon>Streptophyta</taxon>
        <taxon>Embryophyta</taxon>
        <taxon>Tracheophyta</taxon>
        <taxon>Spermatophyta</taxon>
        <taxon>Magnoliopsida</taxon>
        <taxon>eudicotyledons</taxon>
        <taxon>Gunneridae</taxon>
        <taxon>Pentapetalae</taxon>
        <taxon>rosids</taxon>
        <taxon>malvids</taxon>
        <taxon>Brassicales</taxon>
        <taxon>Brassicaceae</taxon>
        <taxon>Brassiceae</taxon>
        <taxon>Brassica</taxon>
    </lineage>
</organism>
<keyword evidence="8" id="KW-1185">Reference proteome</keyword>
<reference evidence="7 8" key="2">
    <citation type="journal article" date="2018" name="Hortic Res">
        <title>Improved Brassica rapa reference genome by single-molecule sequencing and chromosome conformation capture technologies.</title>
        <authorList>
            <person name="Zhang L."/>
            <person name="Cai X."/>
            <person name="Wu J."/>
            <person name="Liu M."/>
            <person name="Grob S."/>
            <person name="Cheng F."/>
            <person name="Liang J."/>
            <person name="Cai C."/>
            <person name="Liu Z."/>
            <person name="Liu B."/>
            <person name="Wang F."/>
            <person name="Li S."/>
            <person name="Liu F."/>
            <person name="Li X."/>
            <person name="Cheng L."/>
            <person name="Yang W."/>
            <person name="Li M.H."/>
            <person name="Grossniklaus U."/>
            <person name="Zheng H."/>
            <person name="Wang X."/>
        </authorList>
    </citation>
    <scope>NUCLEOTIDE SEQUENCE [LARGE SCALE GENOMIC DNA]</scope>
    <source>
        <strain evidence="7 8">cv. Chiifu-401-42</strain>
    </source>
</reference>
<evidence type="ECO:0000256" key="1">
    <source>
        <dbReference type="ARBA" id="ARBA00004123"/>
    </source>
</evidence>
<accession>M4EXW0</accession>
<dbReference type="GO" id="GO:0045893">
    <property type="term" value="P:positive regulation of DNA-templated transcription"/>
    <property type="evidence" value="ECO:0007669"/>
    <property type="project" value="InterPro"/>
</dbReference>
<name>M4EXW0_BRACM</name>
<feature type="compositionally biased region" description="Low complexity" evidence="5">
    <location>
        <begin position="203"/>
        <end position="216"/>
    </location>
</feature>
<feature type="region of interest" description="Disordered" evidence="5">
    <location>
        <begin position="190"/>
        <end position="221"/>
    </location>
</feature>
<protein>
    <recommendedName>
        <fullName evidence="6">BZIP domain-containing protein</fullName>
    </recommendedName>
</protein>
<reference evidence="7 8" key="1">
    <citation type="journal article" date="2011" name="Nat. Genet.">
        <title>The genome of the mesopolyploid crop species Brassica rapa.</title>
        <authorList>
            <consortium name="Brassica rapa Genome Sequencing Project Consortium"/>
            <person name="Wang X."/>
            <person name="Wang H."/>
            <person name="Wang J."/>
            <person name="Sun R."/>
            <person name="Wu J."/>
            <person name="Liu S."/>
            <person name="Bai Y."/>
            <person name="Mun J.H."/>
            <person name="Bancroft I."/>
            <person name="Cheng F."/>
            <person name="Huang S."/>
            <person name="Li X."/>
            <person name="Hua W."/>
            <person name="Wang J."/>
            <person name="Wang X."/>
            <person name="Freeling M."/>
            <person name="Pires J.C."/>
            <person name="Paterson A.H."/>
            <person name="Chalhoub B."/>
            <person name="Wang B."/>
            <person name="Hayward A."/>
            <person name="Sharpe A.G."/>
            <person name="Park B.S."/>
            <person name="Weisshaar B."/>
            <person name="Liu B."/>
            <person name="Li B."/>
            <person name="Liu B."/>
            <person name="Tong C."/>
            <person name="Song C."/>
            <person name="Duran C."/>
            <person name="Peng C."/>
            <person name="Geng C."/>
            <person name="Koh C."/>
            <person name="Lin C."/>
            <person name="Edwards D."/>
            <person name="Mu D."/>
            <person name="Shen D."/>
            <person name="Soumpourou E."/>
            <person name="Li F."/>
            <person name="Fraser F."/>
            <person name="Conant G."/>
            <person name="Lassalle G."/>
            <person name="King G.J."/>
            <person name="Bonnema G."/>
            <person name="Tang H."/>
            <person name="Wang H."/>
            <person name="Belcram H."/>
            <person name="Zhou H."/>
            <person name="Hirakawa H."/>
            <person name="Abe H."/>
            <person name="Guo H."/>
            <person name="Wang H."/>
            <person name="Jin H."/>
            <person name="Parkin I.A."/>
            <person name="Batley J."/>
            <person name="Kim J.S."/>
            <person name="Just J."/>
            <person name="Li J."/>
            <person name="Xu J."/>
            <person name="Deng J."/>
            <person name="Kim J.A."/>
            <person name="Li J."/>
            <person name="Yu J."/>
            <person name="Meng J."/>
            <person name="Wang J."/>
            <person name="Min J."/>
            <person name="Poulain J."/>
            <person name="Wang J."/>
            <person name="Hatakeyama K."/>
            <person name="Wu K."/>
            <person name="Wang L."/>
            <person name="Fang L."/>
            <person name="Trick M."/>
            <person name="Links M.G."/>
            <person name="Zhao M."/>
            <person name="Jin M."/>
            <person name="Ramchiary N."/>
            <person name="Drou N."/>
            <person name="Berkman P.J."/>
            <person name="Cai Q."/>
            <person name="Huang Q."/>
            <person name="Li R."/>
            <person name="Tabata S."/>
            <person name="Cheng S."/>
            <person name="Zhang S."/>
            <person name="Zhang S."/>
            <person name="Huang S."/>
            <person name="Sato S."/>
            <person name="Sun S."/>
            <person name="Kwon S.J."/>
            <person name="Choi S.R."/>
            <person name="Lee T.H."/>
            <person name="Fan W."/>
            <person name="Zhao X."/>
            <person name="Tan X."/>
            <person name="Xu X."/>
            <person name="Wang Y."/>
            <person name="Qiu Y."/>
            <person name="Yin Y."/>
            <person name="Li Y."/>
            <person name="Du Y."/>
            <person name="Liao Y."/>
            <person name="Lim Y."/>
            <person name="Narusaka Y."/>
            <person name="Wang Y."/>
            <person name="Wang Z."/>
            <person name="Li Z."/>
            <person name="Wang Z."/>
            <person name="Xiong Z."/>
            <person name="Zhang Z."/>
        </authorList>
    </citation>
    <scope>NUCLEOTIDE SEQUENCE [LARGE SCALE GENOMIC DNA]</scope>
    <source>
        <strain evidence="7 8">cv. Chiifu-401-42</strain>
    </source>
</reference>